<accession>A0A1J4VBL3</accession>
<evidence type="ECO:0000313" key="1">
    <source>
        <dbReference type="EMBL" id="OIO32657.1"/>
    </source>
</evidence>
<dbReference type="Proteomes" id="UP000183206">
    <property type="component" value="Unassembled WGS sequence"/>
</dbReference>
<evidence type="ECO:0000313" key="2">
    <source>
        <dbReference type="Proteomes" id="UP000183206"/>
    </source>
</evidence>
<name>A0A1J4VBL3_9BACT</name>
<organism evidence="1 2">
    <name type="scientific">Candidatus Nomurabacteria bacterium CG1_02_47_685</name>
    <dbReference type="NCBI Taxonomy" id="1805282"/>
    <lineage>
        <taxon>Bacteria</taxon>
        <taxon>Candidatus Nomuraibacteriota</taxon>
    </lineage>
</organism>
<comment type="caution">
    <text evidence="1">The sequence shown here is derived from an EMBL/GenBank/DDBJ whole genome shotgun (WGS) entry which is preliminary data.</text>
</comment>
<sequence length="99" mass="11803">MVARSTLSLITKHTYHYFPRPWKIVVGSAKVKERVKKVVKENTRKEQWCLLAVFLCGIHARRISIPKKFRRTRPLRYRFVRPYTTMAGDKKKTRVQKTS</sequence>
<dbReference type="AlphaFoldDB" id="A0A1J4VBL3"/>
<dbReference type="EMBL" id="MNVO01000031">
    <property type="protein sequence ID" value="OIO32657.1"/>
    <property type="molecule type" value="Genomic_DNA"/>
</dbReference>
<gene>
    <name evidence="1" type="ORF">AUJ44_01970</name>
</gene>
<reference evidence="1 2" key="1">
    <citation type="journal article" date="2016" name="Environ. Microbiol.">
        <title>Genomic resolution of a cold subsurface aquifer community provides metabolic insights for novel microbes adapted to high CO concentrations.</title>
        <authorList>
            <person name="Probst A.J."/>
            <person name="Castelle C.J."/>
            <person name="Singh A."/>
            <person name="Brown C.T."/>
            <person name="Anantharaman K."/>
            <person name="Sharon I."/>
            <person name="Hug L.A."/>
            <person name="Burstein D."/>
            <person name="Emerson J.B."/>
            <person name="Thomas B.C."/>
            <person name="Banfield J.F."/>
        </authorList>
    </citation>
    <scope>NUCLEOTIDE SEQUENCE [LARGE SCALE GENOMIC DNA]</scope>
    <source>
        <strain evidence="1">CG1_02_47_685</strain>
    </source>
</reference>
<protein>
    <submittedName>
        <fullName evidence="1">Uncharacterized protein</fullName>
    </submittedName>
</protein>
<dbReference type="STRING" id="1805282.AUJ44_01970"/>
<proteinExistence type="predicted"/>